<dbReference type="AlphaFoldDB" id="A0A9W9NMP5"/>
<organism evidence="1 2">
    <name type="scientific">Penicillium citrinum</name>
    <dbReference type="NCBI Taxonomy" id="5077"/>
    <lineage>
        <taxon>Eukaryota</taxon>
        <taxon>Fungi</taxon>
        <taxon>Dikarya</taxon>
        <taxon>Ascomycota</taxon>
        <taxon>Pezizomycotina</taxon>
        <taxon>Eurotiomycetes</taxon>
        <taxon>Eurotiomycetidae</taxon>
        <taxon>Eurotiales</taxon>
        <taxon>Aspergillaceae</taxon>
        <taxon>Penicillium</taxon>
    </lineage>
</organism>
<evidence type="ECO:0000313" key="1">
    <source>
        <dbReference type="EMBL" id="KAJ5222777.1"/>
    </source>
</evidence>
<gene>
    <name evidence="1" type="ORF">N7469_009017</name>
</gene>
<dbReference type="Proteomes" id="UP001147733">
    <property type="component" value="Unassembled WGS sequence"/>
</dbReference>
<proteinExistence type="predicted"/>
<dbReference type="GeneID" id="81387102"/>
<protein>
    <submittedName>
        <fullName evidence="1">Uncharacterized protein</fullName>
    </submittedName>
</protein>
<comment type="caution">
    <text evidence="1">The sequence shown here is derived from an EMBL/GenBank/DDBJ whole genome shotgun (WGS) entry which is preliminary data.</text>
</comment>
<dbReference type="RefSeq" id="XP_056497700.1">
    <property type="nucleotide sequence ID" value="XM_056647935.1"/>
</dbReference>
<dbReference type="EMBL" id="JAPQKT010000008">
    <property type="protein sequence ID" value="KAJ5222777.1"/>
    <property type="molecule type" value="Genomic_DNA"/>
</dbReference>
<name>A0A9W9NMP5_PENCI</name>
<reference evidence="1" key="2">
    <citation type="journal article" date="2023" name="IMA Fungus">
        <title>Comparative genomic study of the Penicillium genus elucidates a diverse pangenome and 15 lateral gene transfer events.</title>
        <authorList>
            <person name="Petersen C."/>
            <person name="Sorensen T."/>
            <person name="Nielsen M.R."/>
            <person name="Sondergaard T.E."/>
            <person name="Sorensen J.L."/>
            <person name="Fitzpatrick D.A."/>
            <person name="Frisvad J.C."/>
            <person name="Nielsen K.L."/>
        </authorList>
    </citation>
    <scope>NUCLEOTIDE SEQUENCE</scope>
    <source>
        <strain evidence="1">IBT 23319</strain>
    </source>
</reference>
<keyword evidence="2" id="KW-1185">Reference proteome</keyword>
<accession>A0A9W9NMP5</accession>
<reference evidence="1" key="1">
    <citation type="submission" date="2022-11" db="EMBL/GenBank/DDBJ databases">
        <authorList>
            <person name="Petersen C."/>
        </authorList>
    </citation>
    <scope>NUCLEOTIDE SEQUENCE</scope>
    <source>
        <strain evidence="1">IBT 23319</strain>
    </source>
</reference>
<sequence>MSDNQRPSLDPPTAQAKHVTLLPVKYSSVRAASAPPCSLDDEIAPYFRMAHTLSMLIPVYLNTFYATWYISNIS</sequence>
<evidence type="ECO:0000313" key="2">
    <source>
        <dbReference type="Proteomes" id="UP001147733"/>
    </source>
</evidence>